<dbReference type="EMBL" id="FOVJ01000001">
    <property type="protein sequence ID" value="SFN46708.1"/>
    <property type="molecule type" value="Genomic_DNA"/>
</dbReference>
<evidence type="ECO:0000313" key="1">
    <source>
        <dbReference type="EMBL" id="SFN46708.1"/>
    </source>
</evidence>
<organism evidence="1 2">
    <name type="scientific">Nitrosospira briensis</name>
    <dbReference type="NCBI Taxonomy" id="35799"/>
    <lineage>
        <taxon>Bacteria</taxon>
        <taxon>Pseudomonadati</taxon>
        <taxon>Pseudomonadota</taxon>
        <taxon>Betaproteobacteria</taxon>
        <taxon>Nitrosomonadales</taxon>
        <taxon>Nitrosomonadaceae</taxon>
        <taxon>Nitrosospira</taxon>
    </lineage>
</organism>
<dbReference type="AlphaFoldDB" id="A0A1I4Z927"/>
<reference evidence="2" key="1">
    <citation type="submission" date="2016-10" db="EMBL/GenBank/DDBJ databases">
        <authorList>
            <person name="Varghese N."/>
        </authorList>
    </citation>
    <scope>NUCLEOTIDE SEQUENCE [LARGE SCALE GENOMIC DNA]</scope>
    <source>
        <strain evidence="2">Nsp8</strain>
    </source>
</reference>
<accession>A0A1I4Z927</accession>
<name>A0A1I4Z927_9PROT</name>
<protein>
    <submittedName>
        <fullName evidence="1">Uncharacterized protein</fullName>
    </submittedName>
</protein>
<proteinExistence type="predicted"/>
<evidence type="ECO:0000313" key="2">
    <source>
        <dbReference type="Proteomes" id="UP000183107"/>
    </source>
</evidence>
<keyword evidence="2" id="KW-1185">Reference proteome</keyword>
<dbReference type="Proteomes" id="UP000183107">
    <property type="component" value="Unassembled WGS sequence"/>
</dbReference>
<sequence length="155" mass="16839">MQRSAKNGPRGTGKQLTSTTNFAETFPGFPGKSVARHRPATFCTLTARRGAFFHTFKLLAALGTSVTNLGADCTCLITELGAAQHEMQRRLTYFCTVHHKTEMFRLDVLATRFQAMVHGGLQAGLVAMAACSNASLHAFVIGSKHKHGNLLFEKS</sequence>
<gene>
    <name evidence="1" type="ORF">SAMN05216386_1095</name>
</gene>